<proteinExistence type="inferred from homology"/>
<evidence type="ECO:0000259" key="8">
    <source>
        <dbReference type="Pfam" id="PF01757"/>
    </source>
</evidence>
<dbReference type="EMBL" id="FIHA01000001">
    <property type="protein sequence ID" value="CYU54111.1"/>
    <property type="molecule type" value="Genomic_DNA"/>
</dbReference>
<evidence type="ECO:0000256" key="2">
    <source>
        <dbReference type="ARBA" id="ARBA00007400"/>
    </source>
</evidence>
<dbReference type="PANTHER" id="PTHR40074:SF2">
    <property type="entry name" value="O-ACETYLTRANSFERASE WECH"/>
    <property type="match status" value="1"/>
</dbReference>
<dbReference type="PANTHER" id="PTHR40074">
    <property type="entry name" value="O-ACETYLTRANSFERASE WECH"/>
    <property type="match status" value="1"/>
</dbReference>
<feature type="transmembrane region" description="Helical" evidence="7">
    <location>
        <begin position="87"/>
        <end position="108"/>
    </location>
</feature>
<feature type="transmembrane region" description="Helical" evidence="7">
    <location>
        <begin position="280"/>
        <end position="302"/>
    </location>
</feature>
<dbReference type="GO" id="GO:0009246">
    <property type="term" value="P:enterobacterial common antigen biosynthetic process"/>
    <property type="evidence" value="ECO:0007669"/>
    <property type="project" value="TreeGrafter"/>
</dbReference>
<dbReference type="AlphaFoldDB" id="A0A0Z8E208"/>
<keyword evidence="6 7" id="KW-0472">Membrane</keyword>
<protein>
    <submittedName>
        <fullName evidence="9">Predicted membrane protein</fullName>
    </submittedName>
</protein>
<keyword evidence="3" id="KW-1003">Cell membrane</keyword>
<feature type="transmembrane region" description="Helical" evidence="7">
    <location>
        <begin position="211"/>
        <end position="227"/>
    </location>
</feature>
<comment type="similarity">
    <text evidence="2">Belongs to the acyltransferase 3 family.</text>
</comment>
<dbReference type="Proteomes" id="UP000072794">
    <property type="component" value="Unassembled WGS sequence"/>
</dbReference>
<evidence type="ECO:0000313" key="9">
    <source>
        <dbReference type="EMBL" id="CYU54111.1"/>
    </source>
</evidence>
<evidence type="ECO:0000256" key="4">
    <source>
        <dbReference type="ARBA" id="ARBA00022692"/>
    </source>
</evidence>
<dbReference type="Pfam" id="PF01757">
    <property type="entry name" value="Acyl_transf_3"/>
    <property type="match status" value="1"/>
</dbReference>
<dbReference type="InterPro" id="IPR002656">
    <property type="entry name" value="Acyl_transf_3_dom"/>
</dbReference>
<feature type="transmembrane region" description="Helical" evidence="7">
    <location>
        <begin position="128"/>
        <end position="146"/>
    </location>
</feature>
<evidence type="ECO:0000256" key="1">
    <source>
        <dbReference type="ARBA" id="ARBA00004651"/>
    </source>
</evidence>
<evidence type="ECO:0000256" key="7">
    <source>
        <dbReference type="SAM" id="Phobius"/>
    </source>
</evidence>
<sequence>MKRLIYIDQLKGFGILAVLFLHTVGYIRNALPYTDIPLWRLEAWLHSFLMPFFVFVSGFSFYHFYLKPKPRNNTYIYIYIYIYIYRLLQIYAVFGSSIVISKILFSSYTVDKVDPSHFLSNFLLPDTSMWYIWFLILMTTATLILHRLQLTEPVSLICIGLFTLFATLFGGPLNISQLPIGLQHLTSLPLFYFLGIYFAKKEIHKKMVRQAVFHSLAGLVTVFYLIYLQSYQTYPSQHLPFHTFLRYANGLAMTYLIVSIIITLERRLPSIIAWFGQYSLYFYLVHTYILTIITLFIKKYFIDFSTPLLLLISFGLLLIINSLVLMIVKRIPILDKVFQGKVISYPKKKSN</sequence>
<name>A0A0Z8E208_STRSU</name>
<keyword evidence="5 7" id="KW-1133">Transmembrane helix</keyword>
<reference evidence="9 10" key="1">
    <citation type="submission" date="2016-02" db="EMBL/GenBank/DDBJ databases">
        <authorList>
            <consortium name="Pathogen Informatics"/>
        </authorList>
    </citation>
    <scope>NUCLEOTIDE SEQUENCE [LARGE SCALE GENOMIC DNA]</scope>
    <source>
        <strain evidence="9 10">LSS52</strain>
    </source>
</reference>
<evidence type="ECO:0000256" key="3">
    <source>
        <dbReference type="ARBA" id="ARBA00022475"/>
    </source>
</evidence>
<feature type="transmembrane region" description="Helical" evidence="7">
    <location>
        <begin position="153"/>
        <end position="175"/>
    </location>
</feature>
<evidence type="ECO:0000313" key="10">
    <source>
        <dbReference type="Proteomes" id="UP000072794"/>
    </source>
</evidence>
<accession>A0A0Z8E208</accession>
<evidence type="ECO:0000256" key="5">
    <source>
        <dbReference type="ARBA" id="ARBA00022989"/>
    </source>
</evidence>
<feature type="transmembrane region" description="Helical" evidence="7">
    <location>
        <begin position="247"/>
        <end position="268"/>
    </location>
</feature>
<evidence type="ECO:0000256" key="6">
    <source>
        <dbReference type="ARBA" id="ARBA00023136"/>
    </source>
</evidence>
<feature type="transmembrane region" description="Helical" evidence="7">
    <location>
        <begin position="12"/>
        <end position="31"/>
    </location>
</feature>
<feature type="domain" description="Acyltransferase 3" evidence="8">
    <location>
        <begin position="5"/>
        <end position="321"/>
    </location>
</feature>
<gene>
    <name evidence="9" type="ORF">ERS132414_00045</name>
</gene>
<feature type="transmembrane region" description="Helical" evidence="7">
    <location>
        <begin position="308"/>
        <end position="328"/>
    </location>
</feature>
<dbReference type="GO" id="GO:0016413">
    <property type="term" value="F:O-acetyltransferase activity"/>
    <property type="evidence" value="ECO:0007669"/>
    <property type="project" value="TreeGrafter"/>
</dbReference>
<dbReference type="GO" id="GO:0005886">
    <property type="term" value="C:plasma membrane"/>
    <property type="evidence" value="ECO:0007669"/>
    <property type="project" value="UniProtKB-SubCell"/>
</dbReference>
<keyword evidence="4 7" id="KW-0812">Transmembrane</keyword>
<organism evidence="9 10">
    <name type="scientific">Streptococcus suis</name>
    <dbReference type="NCBI Taxonomy" id="1307"/>
    <lineage>
        <taxon>Bacteria</taxon>
        <taxon>Bacillati</taxon>
        <taxon>Bacillota</taxon>
        <taxon>Bacilli</taxon>
        <taxon>Lactobacillales</taxon>
        <taxon>Streptococcaceae</taxon>
        <taxon>Streptococcus</taxon>
    </lineage>
</organism>
<feature type="transmembrane region" description="Helical" evidence="7">
    <location>
        <begin position="181"/>
        <end position="199"/>
    </location>
</feature>
<feature type="transmembrane region" description="Helical" evidence="7">
    <location>
        <begin position="43"/>
        <end position="66"/>
    </location>
</feature>
<dbReference type="RefSeq" id="WP_061767505.1">
    <property type="nucleotide sequence ID" value="NZ_FIHA01000001.1"/>
</dbReference>
<comment type="subcellular location">
    <subcellularLocation>
        <location evidence="1">Cell membrane</location>
        <topology evidence="1">Multi-pass membrane protein</topology>
    </subcellularLocation>
</comment>